<sequence length="312" mass="35755">MKTRSQKNVAQTPVVQTPVVQTPVAVQAPIAVKEEDDAEICSICYEPLASRKSVIIHKGAEWHHTLHVDCRDKWVKTCKQNNTPATCPLCPSFKIMEQSRYIRRALEHLKIINRHNGNLPFMGIMIYMAGNCVLKLSNIDFCDETTYMPFTPDTPLSEIYEAARDMGPNVCQQMGIFSTKNLSHNINPLNWLNWKYPKLKLKNTYFVVPPKGIGTNINADIRAYRTMGEIYVDYIAYIYAMYDTVLWKSEAFKDVNNVCKQITRTNMGGDIYTEGYENPENPDFPVQYRALAERPKSTHVPMAWIAIDAEYQ</sequence>
<dbReference type="AlphaFoldDB" id="A0A6C0B839"/>
<name>A0A6C0B839_9ZZZZ</name>
<dbReference type="Gene3D" id="3.30.40.10">
    <property type="entry name" value="Zinc/RING finger domain, C3HC4 (zinc finger)"/>
    <property type="match status" value="1"/>
</dbReference>
<reference evidence="2" key="1">
    <citation type="journal article" date="2020" name="Nature">
        <title>Giant virus diversity and host interactions through global metagenomics.</title>
        <authorList>
            <person name="Schulz F."/>
            <person name="Roux S."/>
            <person name="Paez-Espino D."/>
            <person name="Jungbluth S."/>
            <person name="Walsh D.A."/>
            <person name="Denef V.J."/>
            <person name="McMahon K.D."/>
            <person name="Konstantinidis K.T."/>
            <person name="Eloe-Fadrosh E.A."/>
            <person name="Kyrpides N.C."/>
            <person name="Woyke T."/>
        </authorList>
    </citation>
    <scope>NUCLEOTIDE SEQUENCE</scope>
    <source>
        <strain evidence="2">GVMAG-M-3300010157-4</strain>
    </source>
</reference>
<evidence type="ECO:0000259" key="1">
    <source>
        <dbReference type="Pfam" id="PF09237"/>
    </source>
</evidence>
<accession>A0A6C0B839</accession>
<feature type="domain" description="Zinc finger GAGA-binding factor" evidence="1">
    <location>
        <begin position="79"/>
        <end position="107"/>
    </location>
</feature>
<dbReference type="InterPro" id="IPR015318">
    <property type="entry name" value="Znf_GAGA-bd_fac"/>
</dbReference>
<dbReference type="InterPro" id="IPR013083">
    <property type="entry name" value="Znf_RING/FYVE/PHD"/>
</dbReference>
<dbReference type="EMBL" id="MN739084">
    <property type="protein sequence ID" value="QHS87643.1"/>
    <property type="molecule type" value="Genomic_DNA"/>
</dbReference>
<organism evidence="2">
    <name type="scientific">viral metagenome</name>
    <dbReference type="NCBI Taxonomy" id="1070528"/>
    <lineage>
        <taxon>unclassified sequences</taxon>
        <taxon>metagenomes</taxon>
        <taxon>organismal metagenomes</taxon>
    </lineage>
</organism>
<protein>
    <recommendedName>
        <fullName evidence="1">Zinc finger GAGA-binding factor domain-containing protein</fullName>
    </recommendedName>
</protein>
<dbReference type="Pfam" id="PF09237">
    <property type="entry name" value="GAGA"/>
    <property type="match status" value="1"/>
</dbReference>
<proteinExistence type="predicted"/>
<dbReference type="SUPFAM" id="SSF57850">
    <property type="entry name" value="RING/U-box"/>
    <property type="match status" value="1"/>
</dbReference>
<evidence type="ECO:0000313" key="2">
    <source>
        <dbReference type="EMBL" id="QHS87643.1"/>
    </source>
</evidence>